<proteinExistence type="predicted"/>
<dbReference type="Pfam" id="PF00169">
    <property type="entry name" value="PH"/>
    <property type="match status" value="1"/>
</dbReference>
<dbReference type="InterPro" id="IPR001849">
    <property type="entry name" value="PH_domain"/>
</dbReference>
<name>A0A0C2MR59_THEKT</name>
<dbReference type="AlphaFoldDB" id="A0A0C2MR59"/>
<gene>
    <name evidence="2" type="ORF">RF11_03227</name>
</gene>
<evidence type="ECO:0000313" key="2">
    <source>
        <dbReference type="EMBL" id="KII64172.1"/>
    </source>
</evidence>
<reference evidence="2 3" key="1">
    <citation type="journal article" date="2014" name="Genome Biol. Evol.">
        <title>The genome of the myxosporean Thelohanellus kitauei shows adaptations to nutrient acquisition within its fish host.</title>
        <authorList>
            <person name="Yang Y."/>
            <person name="Xiong J."/>
            <person name="Zhou Z."/>
            <person name="Huo F."/>
            <person name="Miao W."/>
            <person name="Ran C."/>
            <person name="Liu Y."/>
            <person name="Zhang J."/>
            <person name="Feng J."/>
            <person name="Wang M."/>
            <person name="Wang M."/>
            <person name="Wang L."/>
            <person name="Yao B."/>
        </authorList>
    </citation>
    <scope>NUCLEOTIDE SEQUENCE [LARGE SCALE GENOMIC DNA]</scope>
    <source>
        <strain evidence="2">Wuqing</strain>
    </source>
</reference>
<dbReference type="Gene3D" id="2.30.29.30">
    <property type="entry name" value="Pleckstrin-homology domain (PH domain)/Phosphotyrosine-binding domain (PTB)"/>
    <property type="match status" value="1"/>
</dbReference>
<dbReference type="Proteomes" id="UP000031668">
    <property type="component" value="Unassembled WGS sequence"/>
</dbReference>
<protein>
    <recommendedName>
        <fullName evidence="1">PH domain-containing protein</fullName>
    </recommendedName>
</protein>
<dbReference type="EMBL" id="JWZT01004411">
    <property type="protein sequence ID" value="KII64172.1"/>
    <property type="molecule type" value="Genomic_DNA"/>
</dbReference>
<dbReference type="InterPro" id="IPR011993">
    <property type="entry name" value="PH-like_dom_sf"/>
</dbReference>
<dbReference type="SUPFAM" id="SSF50729">
    <property type="entry name" value="PH domain-like"/>
    <property type="match status" value="1"/>
</dbReference>
<keyword evidence="3" id="KW-1185">Reference proteome</keyword>
<sequence length="350" mass="40768">MVLHSKCKKTIEHMLFCLSIMFCYSFSHLQTPLYKQIILTDDFDDQNNFQHMPIALDVSKERVVHSGYMDVYPPLIESTEVEKWLASTKSKSRYFVLYQEKSETGCRLTYRKDENDSSEFEIAVNVESCAGLKKTPNLKSNTFQLQINEKTFIFVVAKSSEYDTWVKAISDVFEVHFECSESKTSSGFKKNINIRETYNLYDVYPALLSVPDITPKVTYRSFLPGDPIGEQIVFEPIGFNLNFECVQSIIVIFAVFDIRNYVKLTEDFVYEFKNGTSRDVEISEKKQYHEVVTLYGKKLAYSLSNAYVFSIKQTNESIYLVGRFYQNYTSGFNDYWDDNFKFLSKKDTNP</sequence>
<evidence type="ECO:0000259" key="1">
    <source>
        <dbReference type="PROSITE" id="PS50003"/>
    </source>
</evidence>
<dbReference type="PROSITE" id="PS50003">
    <property type="entry name" value="PH_DOMAIN"/>
    <property type="match status" value="1"/>
</dbReference>
<comment type="caution">
    <text evidence="2">The sequence shown here is derived from an EMBL/GenBank/DDBJ whole genome shotgun (WGS) entry which is preliminary data.</text>
</comment>
<organism evidence="2 3">
    <name type="scientific">Thelohanellus kitauei</name>
    <name type="common">Myxosporean</name>
    <dbReference type="NCBI Taxonomy" id="669202"/>
    <lineage>
        <taxon>Eukaryota</taxon>
        <taxon>Metazoa</taxon>
        <taxon>Cnidaria</taxon>
        <taxon>Myxozoa</taxon>
        <taxon>Myxosporea</taxon>
        <taxon>Bivalvulida</taxon>
        <taxon>Platysporina</taxon>
        <taxon>Myxobolidae</taxon>
        <taxon>Thelohanellus</taxon>
    </lineage>
</organism>
<dbReference type="SMART" id="SM00233">
    <property type="entry name" value="PH"/>
    <property type="match status" value="1"/>
</dbReference>
<accession>A0A0C2MR59</accession>
<evidence type="ECO:0000313" key="3">
    <source>
        <dbReference type="Proteomes" id="UP000031668"/>
    </source>
</evidence>
<feature type="domain" description="PH" evidence="1">
    <location>
        <begin position="62"/>
        <end position="174"/>
    </location>
</feature>